<dbReference type="Pfam" id="PF03478">
    <property type="entry name" value="Beta-prop_KIB1-4"/>
    <property type="match status" value="1"/>
</dbReference>
<dbReference type="PROSITE" id="PS50181">
    <property type="entry name" value="FBOX"/>
    <property type="match status" value="1"/>
</dbReference>
<gene>
    <name evidence="2" type="ORF">H6P81_019599</name>
</gene>
<organism evidence="2 3">
    <name type="scientific">Aristolochia fimbriata</name>
    <name type="common">White veined hardy Dutchman's pipe vine</name>
    <dbReference type="NCBI Taxonomy" id="158543"/>
    <lineage>
        <taxon>Eukaryota</taxon>
        <taxon>Viridiplantae</taxon>
        <taxon>Streptophyta</taxon>
        <taxon>Embryophyta</taxon>
        <taxon>Tracheophyta</taxon>
        <taxon>Spermatophyta</taxon>
        <taxon>Magnoliopsida</taxon>
        <taxon>Magnoliidae</taxon>
        <taxon>Piperales</taxon>
        <taxon>Aristolochiaceae</taxon>
        <taxon>Aristolochia</taxon>
    </lineage>
</organism>
<dbReference type="InterPro" id="IPR036047">
    <property type="entry name" value="F-box-like_dom_sf"/>
</dbReference>
<dbReference type="Gene3D" id="1.20.1280.50">
    <property type="match status" value="1"/>
</dbReference>
<protein>
    <recommendedName>
        <fullName evidence="1">F-box domain-containing protein</fullName>
    </recommendedName>
</protein>
<dbReference type="SUPFAM" id="SSF81383">
    <property type="entry name" value="F-box domain"/>
    <property type="match status" value="1"/>
</dbReference>
<dbReference type="SUPFAM" id="SSF50965">
    <property type="entry name" value="Galactose oxidase, central domain"/>
    <property type="match status" value="1"/>
</dbReference>
<dbReference type="InterPro" id="IPR015915">
    <property type="entry name" value="Kelch-typ_b-propeller"/>
</dbReference>
<dbReference type="InterPro" id="IPR005174">
    <property type="entry name" value="KIB1-4_b-propeller"/>
</dbReference>
<dbReference type="Pfam" id="PF00646">
    <property type="entry name" value="F-box"/>
    <property type="match status" value="1"/>
</dbReference>
<dbReference type="PANTHER" id="PTHR31672">
    <property type="entry name" value="BNACNNG10540D PROTEIN"/>
    <property type="match status" value="1"/>
</dbReference>
<dbReference type="AlphaFoldDB" id="A0AAV7DTW1"/>
<keyword evidence="3" id="KW-1185">Reference proteome</keyword>
<feature type="domain" description="F-box" evidence="1">
    <location>
        <begin position="30"/>
        <end position="75"/>
    </location>
</feature>
<proteinExistence type="predicted"/>
<comment type="caution">
    <text evidence="2">The sequence shown here is derived from an EMBL/GenBank/DDBJ whole genome shotgun (WGS) entry which is preliminary data.</text>
</comment>
<accession>A0AAV7DTW1</accession>
<name>A0AAV7DTW1_ARIFI</name>
<dbReference type="InterPro" id="IPR011043">
    <property type="entry name" value="Gal_Oxase/kelch_b-propeller"/>
</dbReference>
<evidence type="ECO:0000259" key="1">
    <source>
        <dbReference type="PROSITE" id="PS50181"/>
    </source>
</evidence>
<dbReference type="Proteomes" id="UP000825729">
    <property type="component" value="Unassembled WGS sequence"/>
</dbReference>
<dbReference type="PANTHER" id="PTHR31672:SF12">
    <property type="entry name" value="F-BOX DOMAIN-CONTAINING PROTEIN"/>
    <property type="match status" value="1"/>
</dbReference>
<evidence type="ECO:0000313" key="3">
    <source>
        <dbReference type="Proteomes" id="UP000825729"/>
    </source>
</evidence>
<dbReference type="FunFam" id="1.20.1280.50:FF:000040">
    <property type="entry name" value="protein UNUSUAL FLORAL ORGANS"/>
    <property type="match status" value="1"/>
</dbReference>
<dbReference type="Gene3D" id="2.120.10.80">
    <property type="entry name" value="Kelch-type beta propeller"/>
    <property type="match status" value="1"/>
</dbReference>
<dbReference type="SMART" id="SM00256">
    <property type="entry name" value="FBOX"/>
    <property type="match status" value="1"/>
</dbReference>
<dbReference type="EMBL" id="JAINDJ010000008">
    <property type="protein sequence ID" value="KAG9439434.1"/>
    <property type="molecule type" value="Genomic_DNA"/>
</dbReference>
<evidence type="ECO:0000313" key="2">
    <source>
        <dbReference type="EMBL" id="KAG9439434.1"/>
    </source>
</evidence>
<dbReference type="InterPro" id="IPR050796">
    <property type="entry name" value="SCF_F-box_component"/>
</dbReference>
<sequence>MEILHPMTSNISVRGSASSSSSTNPYWMDPAIWSKLPHRLIDRILAFLPPPAFFRARAVCKRWYSLMFSDAFLELHFHLSPHLRWFIFFPTNPKSLTTYVRKDQPLQHPTNDVTQAFALDPVARTWYRVNFNQLIPLGFSPAASSGGLVCWVSDDPAPKTLILCNPLSKSLAQLPQTIRPRLYPTVGLTVGPTSLDAIVAGDDLISPFAVKNLTAESFHADGGGFYSLWGTSCELPRLCSLESGRMVGVDGKFYCMNYSPFSVLAYDISSNTWRKTQAPMRRFLRSPSLVECRGRLVLVAAVEKSKLNVPRSVRLWGLQPCGRAWAEVERMPQPLHAQFAEVEAGTGFDCVGHGDFIVITIRGADHLLLFDFYRKNWNWVARCPLHPGAEHLTNGGSLVGFPFEPRLATPAIGLLDPTFQAFGPQ</sequence>
<reference evidence="2 3" key="1">
    <citation type="submission" date="2021-07" db="EMBL/GenBank/DDBJ databases">
        <title>The Aristolochia fimbriata genome: insights into angiosperm evolution, floral development and chemical biosynthesis.</title>
        <authorList>
            <person name="Jiao Y."/>
        </authorList>
    </citation>
    <scope>NUCLEOTIDE SEQUENCE [LARGE SCALE GENOMIC DNA]</scope>
    <source>
        <strain evidence="2">IBCAS-2021</strain>
        <tissue evidence="2">Leaf</tissue>
    </source>
</reference>
<dbReference type="InterPro" id="IPR001810">
    <property type="entry name" value="F-box_dom"/>
</dbReference>